<dbReference type="GO" id="GO:0005829">
    <property type="term" value="C:cytosol"/>
    <property type="evidence" value="ECO:0007669"/>
    <property type="project" value="TreeGrafter"/>
</dbReference>
<gene>
    <name evidence="3" type="primary">gcvH</name>
    <name evidence="6" type="ORF">HMPREF9460_00696</name>
</gene>
<dbReference type="NCBIfam" id="TIGR00527">
    <property type="entry name" value="gcvH"/>
    <property type="match status" value="1"/>
</dbReference>
<comment type="similarity">
    <text evidence="1 3">Belongs to the GcvH family.</text>
</comment>
<dbReference type="RefSeq" id="WP_007493369.1">
    <property type="nucleotide sequence ID" value="NZ_KN174161.1"/>
</dbReference>
<dbReference type="PANTHER" id="PTHR11715:SF3">
    <property type="entry name" value="GLYCINE CLEAVAGE SYSTEM H PROTEIN-RELATED"/>
    <property type="match status" value="1"/>
</dbReference>
<dbReference type="HAMAP" id="MF_00272">
    <property type="entry name" value="GcvH"/>
    <property type="match status" value="1"/>
</dbReference>
<dbReference type="GO" id="GO:0005960">
    <property type="term" value="C:glycine cleavage complex"/>
    <property type="evidence" value="ECO:0007669"/>
    <property type="project" value="InterPro"/>
</dbReference>
<dbReference type="PROSITE" id="PS50968">
    <property type="entry name" value="BIOTINYL_LIPOYL"/>
    <property type="match status" value="1"/>
</dbReference>
<accession>A0A096CPW2</accession>
<dbReference type="AlphaFoldDB" id="A0A096CPW2"/>
<proteinExistence type="inferred from homology"/>
<dbReference type="Gene3D" id="2.40.50.100">
    <property type="match status" value="1"/>
</dbReference>
<evidence type="ECO:0000313" key="7">
    <source>
        <dbReference type="Proteomes" id="UP000029585"/>
    </source>
</evidence>
<dbReference type="PATRIC" id="fig|742738.3.peg.727"/>
<dbReference type="CDD" id="cd06848">
    <property type="entry name" value="GCS_H"/>
    <property type="match status" value="1"/>
</dbReference>
<dbReference type="PROSITE" id="PS00189">
    <property type="entry name" value="LIPOYL"/>
    <property type="match status" value="1"/>
</dbReference>
<keyword evidence="7" id="KW-1185">Reference proteome</keyword>
<organism evidence="6 7">
    <name type="scientific">Flavonifractor plautii 1_3_50AFAA</name>
    <dbReference type="NCBI Taxonomy" id="742738"/>
    <lineage>
        <taxon>Bacteria</taxon>
        <taxon>Bacillati</taxon>
        <taxon>Bacillota</taxon>
        <taxon>Clostridia</taxon>
        <taxon>Eubacteriales</taxon>
        <taxon>Oscillospiraceae</taxon>
        <taxon>Flavonifractor</taxon>
    </lineage>
</organism>
<comment type="function">
    <text evidence="3">The glycine cleavage system catalyzes the degradation of glycine. The H protein shuttles the methylamine group of glycine from the P protein to the T protein.</text>
</comment>
<feature type="modified residue" description="N6-lipoyllysine" evidence="3 4">
    <location>
        <position position="63"/>
    </location>
</feature>
<reference evidence="6 7" key="1">
    <citation type="submission" date="2011-08" db="EMBL/GenBank/DDBJ databases">
        <title>The Genome Sequence of Clostridium orbiscindens 1_3_50AFAA.</title>
        <authorList>
            <consortium name="The Broad Institute Genome Sequencing Platform"/>
            <person name="Earl A."/>
            <person name="Ward D."/>
            <person name="Feldgarden M."/>
            <person name="Gevers D."/>
            <person name="Daigneault M."/>
            <person name="Strauss J."/>
            <person name="Allen-Vercoe E."/>
            <person name="Young S.K."/>
            <person name="Zeng Q."/>
            <person name="Gargeya S."/>
            <person name="Fitzgerald M."/>
            <person name="Haas B."/>
            <person name="Abouelleil A."/>
            <person name="Alvarado L."/>
            <person name="Arachchi H.M."/>
            <person name="Berlin A."/>
            <person name="Brown A."/>
            <person name="Chapman S.B."/>
            <person name="Chen Z."/>
            <person name="Dunbar C."/>
            <person name="Freedman E."/>
            <person name="Gearin G."/>
            <person name="Gellesch M."/>
            <person name="Goldberg J."/>
            <person name="Griggs A."/>
            <person name="Gujja S."/>
            <person name="Heiman D."/>
            <person name="Howarth C."/>
            <person name="Larson L."/>
            <person name="Lui A."/>
            <person name="MacDonald P.J.P."/>
            <person name="Montmayeur A."/>
            <person name="Murphy C."/>
            <person name="Neiman D."/>
            <person name="Pearson M."/>
            <person name="Priest M."/>
            <person name="Roberts A."/>
            <person name="Saif S."/>
            <person name="Shea T."/>
            <person name="Shenoy N."/>
            <person name="Sisk P."/>
            <person name="Stolte C."/>
            <person name="Sykes S."/>
            <person name="Wortman J."/>
            <person name="Nusbaum C."/>
            <person name="Birren B."/>
        </authorList>
    </citation>
    <scope>NUCLEOTIDE SEQUENCE [LARGE SCALE GENOMIC DNA]</scope>
    <source>
        <strain evidence="6 7">1_3_50AFAA</strain>
    </source>
</reference>
<dbReference type="eggNOG" id="COG0509">
    <property type="taxonomic scope" value="Bacteria"/>
</dbReference>
<evidence type="ECO:0000256" key="3">
    <source>
        <dbReference type="HAMAP-Rule" id="MF_00272"/>
    </source>
</evidence>
<comment type="cofactor">
    <cofactor evidence="3">
        <name>(R)-lipoate</name>
        <dbReference type="ChEBI" id="CHEBI:83088"/>
    </cofactor>
    <text evidence="3">Binds 1 lipoyl cofactor covalently.</text>
</comment>
<evidence type="ECO:0000256" key="1">
    <source>
        <dbReference type="ARBA" id="ARBA00009249"/>
    </source>
</evidence>
<dbReference type="InterPro" id="IPR011053">
    <property type="entry name" value="Single_hybrid_motif"/>
</dbReference>
<evidence type="ECO:0000256" key="2">
    <source>
        <dbReference type="ARBA" id="ARBA00022823"/>
    </source>
</evidence>
<dbReference type="SUPFAM" id="SSF51230">
    <property type="entry name" value="Single hybrid motif"/>
    <property type="match status" value="1"/>
</dbReference>
<comment type="caution">
    <text evidence="6">The sequence shown here is derived from an EMBL/GenBank/DDBJ whole genome shotgun (WGS) entry which is preliminary data.</text>
</comment>
<dbReference type="GO" id="GO:0019464">
    <property type="term" value="P:glycine decarboxylation via glycine cleavage system"/>
    <property type="evidence" value="ECO:0007669"/>
    <property type="project" value="UniProtKB-UniRule"/>
</dbReference>
<name>A0A096CPW2_FLAPL</name>
<dbReference type="NCBIfam" id="NF002270">
    <property type="entry name" value="PRK01202.1"/>
    <property type="match status" value="1"/>
</dbReference>
<sequence length="126" mass="13639">MNIPEELRYTKSHEWLKEEDGVCTVGLTDFAQHALGDIVFVNLPQEGDPVTAGEALGDVESVKAVSDVLSPVSGVVKAVNEELLDNPALVNEDPYGAWLIQVEQMTDEEELLDAAAYEVHCAAEEG</sequence>
<dbReference type="GO" id="GO:0009249">
    <property type="term" value="P:protein lipoylation"/>
    <property type="evidence" value="ECO:0007669"/>
    <property type="project" value="TreeGrafter"/>
</dbReference>
<dbReference type="InterPro" id="IPR033753">
    <property type="entry name" value="GCV_H/Fam206"/>
</dbReference>
<evidence type="ECO:0000259" key="5">
    <source>
        <dbReference type="PROSITE" id="PS50968"/>
    </source>
</evidence>
<feature type="domain" description="Lipoyl-binding" evidence="5">
    <location>
        <begin position="22"/>
        <end position="103"/>
    </location>
</feature>
<dbReference type="Pfam" id="PF01597">
    <property type="entry name" value="GCV_H"/>
    <property type="match status" value="1"/>
</dbReference>
<dbReference type="InterPro" id="IPR017453">
    <property type="entry name" value="GCV_H_sub"/>
</dbReference>
<dbReference type="Proteomes" id="UP000029585">
    <property type="component" value="Unassembled WGS sequence"/>
</dbReference>
<keyword evidence="2 3" id="KW-0450">Lipoyl</keyword>
<dbReference type="GeneID" id="63972130"/>
<evidence type="ECO:0000256" key="4">
    <source>
        <dbReference type="PIRSR" id="PIRSR617453-50"/>
    </source>
</evidence>
<dbReference type="InterPro" id="IPR000089">
    <property type="entry name" value="Biotin_lipoyl"/>
</dbReference>
<protein>
    <recommendedName>
        <fullName evidence="3">Glycine cleavage system H protein</fullName>
    </recommendedName>
</protein>
<evidence type="ECO:0000313" key="6">
    <source>
        <dbReference type="EMBL" id="KGF56797.1"/>
    </source>
</evidence>
<dbReference type="HOGENOM" id="CLU_097408_2_1_9"/>
<dbReference type="EMBL" id="ADLO01000027">
    <property type="protein sequence ID" value="KGF56797.1"/>
    <property type="molecule type" value="Genomic_DNA"/>
</dbReference>
<dbReference type="InterPro" id="IPR003016">
    <property type="entry name" value="2-oxoA_DH_lipoyl-BS"/>
</dbReference>
<comment type="subunit">
    <text evidence="3">The glycine cleavage system is composed of four proteins: P, T, L and H.</text>
</comment>
<dbReference type="InterPro" id="IPR002930">
    <property type="entry name" value="GCV_H"/>
</dbReference>
<dbReference type="PANTHER" id="PTHR11715">
    <property type="entry name" value="GLYCINE CLEAVAGE SYSTEM H PROTEIN"/>
    <property type="match status" value="1"/>
</dbReference>